<evidence type="ECO:0000256" key="2">
    <source>
        <dbReference type="HAMAP-Rule" id="MF_00634"/>
    </source>
</evidence>
<protein>
    <recommendedName>
        <fullName evidence="2">UPF0235 protein GL4_0443</fullName>
    </recommendedName>
</protein>
<dbReference type="InterPro" id="IPR036591">
    <property type="entry name" value="YggU-like_sf"/>
</dbReference>
<evidence type="ECO:0000313" key="4">
    <source>
        <dbReference type="Proteomes" id="UP000031643"/>
    </source>
</evidence>
<dbReference type="Pfam" id="PF02594">
    <property type="entry name" value="DUF167"/>
    <property type="match status" value="1"/>
</dbReference>
<dbReference type="GO" id="GO:0005737">
    <property type="term" value="C:cytoplasm"/>
    <property type="evidence" value="ECO:0007669"/>
    <property type="project" value="TreeGrafter"/>
</dbReference>
<dbReference type="PANTHER" id="PTHR13420:SF7">
    <property type="entry name" value="UPF0235 PROTEIN C15ORF40"/>
    <property type="match status" value="1"/>
</dbReference>
<dbReference type="SMART" id="SM01152">
    <property type="entry name" value="DUF167"/>
    <property type="match status" value="1"/>
</dbReference>
<evidence type="ECO:0000313" key="3">
    <source>
        <dbReference type="EMBL" id="BAQ15910.1"/>
    </source>
</evidence>
<evidence type="ECO:0000256" key="1">
    <source>
        <dbReference type="ARBA" id="ARBA00010364"/>
    </source>
</evidence>
<dbReference type="EMBL" id="AP014648">
    <property type="protein sequence ID" value="BAQ15910.1"/>
    <property type="molecule type" value="Genomic_DNA"/>
</dbReference>
<organism evidence="3 4">
    <name type="scientific">Methyloceanibacter caenitepidi</name>
    <dbReference type="NCBI Taxonomy" id="1384459"/>
    <lineage>
        <taxon>Bacteria</taxon>
        <taxon>Pseudomonadati</taxon>
        <taxon>Pseudomonadota</taxon>
        <taxon>Alphaproteobacteria</taxon>
        <taxon>Hyphomicrobiales</taxon>
        <taxon>Hyphomicrobiaceae</taxon>
        <taxon>Methyloceanibacter</taxon>
    </lineage>
</organism>
<keyword evidence="4" id="KW-1185">Reference proteome</keyword>
<proteinExistence type="inferred from homology"/>
<dbReference type="Proteomes" id="UP000031643">
    <property type="component" value="Chromosome"/>
</dbReference>
<dbReference type="AlphaFoldDB" id="A0A0A8JZD7"/>
<dbReference type="HAMAP" id="MF_00634">
    <property type="entry name" value="UPF0235"/>
    <property type="match status" value="1"/>
</dbReference>
<dbReference type="PANTHER" id="PTHR13420">
    <property type="entry name" value="UPF0235 PROTEIN C15ORF40"/>
    <property type="match status" value="1"/>
</dbReference>
<dbReference type="SUPFAM" id="SSF69786">
    <property type="entry name" value="YggU-like"/>
    <property type="match status" value="1"/>
</dbReference>
<accession>A0A0A8JZD7</accession>
<dbReference type="OrthoDB" id="9801972at2"/>
<dbReference type="HOGENOM" id="CLU_130694_3_0_5"/>
<name>A0A0A8JZD7_9HYPH</name>
<sequence length="119" mass="12558">MGESAQRPRAPQLKIRQTENGVAIAVRLTPKAARDAVEGIEEFGGDTVLKARVRAVPENGKANAALEALIAKWLDVPRSTVSVIQGAKARIKIVAIDGSAIGLSALVATRLTEFLKSDS</sequence>
<comment type="similarity">
    <text evidence="1 2">Belongs to the UPF0235 family.</text>
</comment>
<dbReference type="NCBIfam" id="TIGR00251">
    <property type="entry name" value="DUF167 family protein"/>
    <property type="match status" value="1"/>
</dbReference>
<dbReference type="KEGG" id="mcg:GL4_0443"/>
<dbReference type="InterPro" id="IPR003746">
    <property type="entry name" value="DUF167"/>
</dbReference>
<dbReference type="Gene3D" id="3.30.1200.10">
    <property type="entry name" value="YggU-like"/>
    <property type="match status" value="1"/>
</dbReference>
<reference evidence="3 4" key="1">
    <citation type="submission" date="2014-09" db="EMBL/GenBank/DDBJ databases">
        <title>Genome sequencing of Methyloceanibacter caenitepidi Gela4.</title>
        <authorList>
            <person name="Takeuchi M."/>
            <person name="Susumu S."/>
            <person name="Kamagata Y."/>
            <person name="Oshima K."/>
            <person name="Hattori M."/>
            <person name="Iwasaki W."/>
        </authorList>
    </citation>
    <scope>NUCLEOTIDE SEQUENCE [LARGE SCALE GENOMIC DNA]</scope>
    <source>
        <strain evidence="3 4">Gela4</strain>
    </source>
</reference>
<dbReference type="RefSeq" id="WP_045364046.1">
    <property type="nucleotide sequence ID" value="NZ_AP014648.1"/>
</dbReference>
<gene>
    <name evidence="3" type="ORF">GL4_0443</name>
</gene>